<dbReference type="GO" id="GO:0046084">
    <property type="term" value="P:adenine biosynthetic process"/>
    <property type="evidence" value="ECO:0007669"/>
    <property type="project" value="TreeGrafter"/>
</dbReference>
<evidence type="ECO:0000313" key="9">
    <source>
        <dbReference type="EMBL" id="GAF69412.1"/>
    </source>
</evidence>
<dbReference type="EMBL" id="BARS01002565">
    <property type="protein sequence ID" value="GAF69412.1"/>
    <property type="molecule type" value="Genomic_DNA"/>
</dbReference>
<dbReference type="SUPFAM" id="SSF53328">
    <property type="entry name" value="Formyltransferase"/>
    <property type="match status" value="1"/>
</dbReference>
<keyword evidence="4" id="KW-0547">Nucleotide-binding</keyword>
<reference evidence="9" key="1">
    <citation type="journal article" date="2014" name="Front. Microbiol.">
        <title>High frequency of phylogenetically diverse reductive dehalogenase-homologous genes in deep subseafloor sedimentary metagenomes.</title>
        <authorList>
            <person name="Kawai M."/>
            <person name="Futagami T."/>
            <person name="Toyoda A."/>
            <person name="Takaki Y."/>
            <person name="Nishi S."/>
            <person name="Hori S."/>
            <person name="Arai W."/>
            <person name="Tsubouchi T."/>
            <person name="Morono Y."/>
            <person name="Uchiyama I."/>
            <person name="Ito T."/>
            <person name="Fujiyama A."/>
            <person name="Inagaki F."/>
            <person name="Takami H."/>
        </authorList>
    </citation>
    <scope>NUCLEOTIDE SEQUENCE</scope>
    <source>
        <strain evidence="9">Expedition CK06-06</strain>
    </source>
</reference>
<dbReference type="GO" id="GO:0004641">
    <property type="term" value="F:phosphoribosylformylglycinamidine cyclo-ligase activity"/>
    <property type="evidence" value="ECO:0007669"/>
    <property type="project" value="UniProtKB-EC"/>
</dbReference>
<dbReference type="InterPro" id="IPR036477">
    <property type="entry name" value="Formyl_transf_N_sf"/>
</dbReference>
<dbReference type="InterPro" id="IPR004733">
    <property type="entry name" value="PurM_cligase"/>
</dbReference>
<comment type="pathway">
    <text evidence="1">Purine metabolism; IMP biosynthesis via de novo pathway; 5-amino-1-(5-phospho-D-ribosyl)imidazole from N(2)-formyl-N(1)-(5-phospho-D-ribosyl)glycinamide: step 2/2.</text>
</comment>
<keyword evidence="3" id="KW-0436">Ligase</keyword>
<dbReference type="UniPathway" id="UPA00074">
    <property type="reaction ID" value="UER00129"/>
</dbReference>
<evidence type="ECO:0000256" key="5">
    <source>
        <dbReference type="ARBA" id="ARBA00022840"/>
    </source>
</evidence>
<evidence type="ECO:0000259" key="8">
    <source>
        <dbReference type="Pfam" id="PF02769"/>
    </source>
</evidence>
<accession>X0S0B2</accession>
<evidence type="ECO:0000256" key="4">
    <source>
        <dbReference type="ARBA" id="ARBA00022741"/>
    </source>
</evidence>
<dbReference type="EC" id="6.3.3.1" evidence="2"/>
<dbReference type="SUPFAM" id="SSF56042">
    <property type="entry name" value="PurM C-terminal domain-like"/>
    <property type="match status" value="1"/>
</dbReference>
<protein>
    <recommendedName>
        <fullName evidence="2">phosphoribosylformylglycinamidine cyclo-ligase</fullName>
        <ecNumber evidence="2">6.3.3.1</ecNumber>
    </recommendedName>
</protein>
<dbReference type="Pfam" id="PF00586">
    <property type="entry name" value="AIRS"/>
    <property type="match status" value="1"/>
</dbReference>
<dbReference type="GO" id="GO:0006189">
    <property type="term" value="P:'de novo' IMP biosynthetic process"/>
    <property type="evidence" value="ECO:0007669"/>
    <property type="project" value="UniProtKB-UniPathway"/>
</dbReference>
<dbReference type="InterPro" id="IPR036921">
    <property type="entry name" value="PurM-like_N_sf"/>
</dbReference>
<name>X0S0B2_9ZZZZ</name>
<dbReference type="Gene3D" id="3.40.50.170">
    <property type="entry name" value="Formyl transferase, N-terminal domain"/>
    <property type="match status" value="1"/>
</dbReference>
<comment type="caution">
    <text evidence="9">The sequence shown here is derived from an EMBL/GenBank/DDBJ whole genome shotgun (WGS) entry which is preliminary data.</text>
</comment>
<dbReference type="Pfam" id="PF00551">
    <property type="entry name" value="Formyl_trans_N"/>
    <property type="match status" value="1"/>
</dbReference>
<dbReference type="InterPro" id="IPR002376">
    <property type="entry name" value="Formyl_transf_N"/>
</dbReference>
<dbReference type="InterPro" id="IPR016188">
    <property type="entry name" value="PurM-like_N"/>
</dbReference>
<evidence type="ECO:0000256" key="1">
    <source>
        <dbReference type="ARBA" id="ARBA00004686"/>
    </source>
</evidence>
<feature type="domain" description="PurM-like N-terminal" evidence="7">
    <location>
        <begin position="243"/>
        <end position="344"/>
    </location>
</feature>
<sequence>KYDGVYYRKDIGSNYKKRKRIPLNIAVLASGNASSIEKLLEYTDTIKIFITNNPSNTIYEKAKRYKVPFLYIDFYSSKTNQEHYNKIINILRIFNIDMVMLSGYMHIVPKNLFEEFKTINIHPSLLPKYKGLMDLDVHKSVILNKEQFTGCTLHEVESKVDSGNILMQKNVEIKTQEPAVLKNIVQELEKECIYDYVSNYNTKNKAYDVNITEGNAFVQDLKTKLINIGGFASEFKIGEKIFGASTDGCGTKLDLANRFGYLDTIGIDLVAMNINDLIAGGYKPEIFMDYIALDKMDKVRCNKIISGIIKGCEIANCNLIGGETAEMKGIYLKDKFDLAGFAVGEKIHNFPDINSIKSGQFLYGLSSSGIHSNGYTLVRKLLDNSKKPFDIESLMKPTRIYTELLELYKSYGDKILAVAHITGGGFKDNIRRIIPEERSFLLDNWEFPDIFKWIQNESNMSRDEMLAIFNCGYGIVLITSEELDIGDKIGNIV</sequence>
<dbReference type="GO" id="GO:0004637">
    <property type="term" value="F:phosphoribosylamine-glycine ligase activity"/>
    <property type="evidence" value="ECO:0007669"/>
    <property type="project" value="TreeGrafter"/>
</dbReference>
<gene>
    <name evidence="9" type="ORF">S01H1_04905</name>
</gene>
<evidence type="ECO:0000256" key="2">
    <source>
        <dbReference type="ARBA" id="ARBA00013047"/>
    </source>
</evidence>
<dbReference type="GO" id="GO:0005524">
    <property type="term" value="F:ATP binding"/>
    <property type="evidence" value="ECO:0007669"/>
    <property type="project" value="UniProtKB-KW"/>
</dbReference>
<dbReference type="CDD" id="cd02196">
    <property type="entry name" value="PurM"/>
    <property type="match status" value="1"/>
</dbReference>
<keyword evidence="5" id="KW-0067">ATP-binding</keyword>
<organism evidence="9">
    <name type="scientific">marine sediment metagenome</name>
    <dbReference type="NCBI Taxonomy" id="412755"/>
    <lineage>
        <taxon>unclassified sequences</taxon>
        <taxon>metagenomes</taxon>
        <taxon>ecological metagenomes</taxon>
    </lineage>
</organism>
<feature type="domain" description="PurM-like C-terminal" evidence="8">
    <location>
        <begin position="357"/>
        <end position="483"/>
    </location>
</feature>
<dbReference type="InterPro" id="IPR010918">
    <property type="entry name" value="PurM-like_C_dom"/>
</dbReference>
<dbReference type="GO" id="GO:0005829">
    <property type="term" value="C:cytosol"/>
    <property type="evidence" value="ECO:0007669"/>
    <property type="project" value="TreeGrafter"/>
</dbReference>
<evidence type="ECO:0000259" key="7">
    <source>
        <dbReference type="Pfam" id="PF00586"/>
    </source>
</evidence>
<dbReference type="Gene3D" id="3.90.650.10">
    <property type="entry name" value="PurM-like C-terminal domain"/>
    <property type="match status" value="1"/>
</dbReference>
<dbReference type="Gene3D" id="3.30.1330.10">
    <property type="entry name" value="PurM-like, N-terminal domain"/>
    <property type="match status" value="1"/>
</dbReference>
<dbReference type="SUPFAM" id="SSF55326">
    <property type="entry name" value="PurM N-terminal domain-like"/>
    <property type="match status" value="1"/>
</dbReference>
<evidence type="ECO:0000259" key="6">
    <source>
        <dbReference type="Pfam" id="PF00551"/>
    </source>
</evidence>
<dbReference type="NCBIfam" id="TIGR00878">
    <property type="entry name" value="purM"/>
    <property type="match status" value="1"/>
</dbReference>
<evidence type="ECO:0000256" key="3">
    <source>
        <dbReference type="ARBA" id="ARBA00022598"/>
    </source>
</evidence>
<dbReference type="PANTHER" id="PTHR10520:SF12">
    <property type="entry name" value="TRIFUNCTIONAL PURINE BIOSYNTHETIC PROTEIN ADENOSINE-3"/>
    <property type="match status" value="1"/>
</dbReference>
<dbReference type="AlphaFoldDB" id="X0S0B2"/>
<dbReference type="Pfam" id="PF02769">
    <property type="entry name" value="AIRS_C"/>
    <property type="match status" value="1"/>
</dbReference>
<feature type="non-terminal residue" evidence="9">
    <location>
        <position position="1"/>
    </location>
</feature>
<dbReference type="PANTHER" id="PTHR10520">
    <property type="entry name" value="TRIFUNCTIONAL PURINE BIOSYNTHETIC PROTEIN ADENOSINE-3-RELATED"/>
    <property type="match status" value="1"/>
</dbReference>
<proteinExistence type="predicted"/>
<dbReference type="InterPro" id="IPR036676">
    <property type="entry name" value="PurM-like_C_sf"/>
</dbReference>
<feature type="domain" description="Formyl transferase N-terminal" evidence="6">
    <location>
        <begin position="24"/>
        <end position="193"/>
    </location>
</feature>